<reference evidence="1" key="1">
    <citation type="submission" date="2018-05" db="EMBL/GenBank/DDBJ databases">
        <authorList>
            <person name="Lanie J.A."/>
            <person name="Ng W.-L."/>
            <person name="Kazmierczak K.M."/>
            <person name="Andrzejewski T.M."/>
            <person name="Davidsen T.M."/>
            <person name="Wayne K.J."/>
            <person name="Tettelin H."/>
            <person name="Glass J.I."/>
            <person name="Rusch D."/>
            <person name="Podicherti R."/>
            <person name="Tsui H.-C.T."/>
            <person name="Winkler M.E."/>
        </authorList>
    </citation>
    <scope>NUCLEOTIDE SEQUENCE</scope>
</reference>
<sequence>MGFFKDLFGGSDESDELKKQQKLFETLSDMNAGGCTTDEMPNGIGEFGLEPTNPIPTNTPYGSILYLGGLRAPDGTVVNNKRLGSVGADNIKKPIDKYLITHKNGNELAIIYISPYQAINSKKSPAGLDQVSPLL</sequence>
<organism evidence="1">
    <name type="scientific">marine metagenome</name>
    <dbReference type="NCBI Taxonomy" id="408172"/>
    <lineage>
        <taxon>unclassified sequences</taxon>
        <taxon>metagenomes</taxon>
        <taxon>ecological metagenomes</taxon>
    </lineage>
</organism>
<name>A0A382PWE2_9ZZZZ</name>
<evidence type="ECO:0000313" key="1">
    <source>
        <dbReference type="EMBL" id="SVC77110.1"/>
    </source>
</evidence>
<proteinExistence type="predicted"/>
<dbReference type="EMBL" id="UINC01109939">
    <property type="protein sequence ID" value="SVC77110.1"/>
    <property type="molecule type" value="Genomic_DNA"/>
</dbReference>
<dbReference type="AlphaFoldDB" id="A0A382PWE2"/>
<protein>
    <submittedName>
        <fullName evidence="1">Uncharacterized protein</fullName>
    </submittedName>
</protein>
<gene>
    <name evidence="1" type="ORF">METZ01_LOCUS329964</name>
</gene>
<accession>A0A382PWE2</accession>